<organism evidence="1 2">
    <name type="scientific">Rotaria sordida</name>
    <dbReference type="NCBI Taxonomy" id="392033"/>
    <lineage>
        <taxon>Eukaryota</taxon>
        <taxon>Metazoa</taxon>
        <taxon>Spiralia</taxon>
        <taxon>Gnathifera</taxon>
        <taxon>Rotifera</taxon>
        <taxon>Eurotatoria</taxon>
        <taxon>Bdelloidea</taxon>
        <taxon>Philodinida</taxon>
        <taxon>Philodinidae</taxon>
        <taxon>Rotaria</taxon>
    </lineage>
</organism>
<dbReference type="PANTHER" id="PTHR13076">
    <property type="entry name" value="COILED-COIL AND C2 DOMAIN-CONTAINING PROTEIN 1-LIKE"/>
    <property type="match status" value="1"/>
</dbReference>
<feature type="non-terminal residue" evidence="1">
    <location>
        <position position="1"/>
    </location>
</feature>
<sequence length="89" mass="10305">VNVLRGINLRVPSGYSATSFETYVIIEFPYPPETPQTARTRYGIGSTIAEYSDSLHKFHIKRTDGKFKRLMSRKELKLSIFYRVGFLRS</sequence>
<dbReference type="Proteomes" id="UP000663874">
    <property type="component" value="Unassembled WGS sequence"/>
</dbReference>
<dbReference type="InterPro" id="IPR039725">
    <property type="entry name" value="CC2D1A/B"/>
</dbReference>
<evidence type="ECO:0000313" key="1">
    <source>
        <dbReference type="EMBL" id="CAF4363674.1"/>
    </source>
</evidence>
<reference evidence="1" key="1">
    <citation type="submission" date="2021-02" db="EMBL/GenBank/DDBJ databases">
        <authorList>
            <person name="Nowell W R."/>
        </authorList>
    </citation>
    <scope>NUCLEOTIDE SEQUENCE</scope>
</reference>
<dbReference type="AlphaFoldDB" id="A0A820LXV7"/>
<protein>
    <submittedName>
        <fullName evidence="1">Uncharacterized protein</fullName>
    </submittedName>
</protein>
<accession>A0A820LXV7</accession>
<evidence type="ECO:0000313" key="2">
    <source>
        <dbReference type="Proteomes" id="UP000663874"/>
    </source>
</evidence>
<comment type="caution">
    <text evidence="1">The sequence shown here is derived from an EMBL/GenBank/DDBJ whole genome shotgun (WGS) entry which is preliminary data.</text>
</comment>
<feature type="non-terminal residue" evidence="1">
    <location>
        <position position="89"/>
    </location>
</feature>
<dbReference type="EMBL" id="CAJOBE010053138">
    <property type="protein sequence ID" value="CAF4363674.1"/>
    <property type="molecule type" value="Genomic_DNA"/>
</dbReference>
<proteinExistence type="predicted"/>
<dbReference type="PANTHER" id="PTHR13076:SF9">
    <property type="entry name" value="COILED-COIL AND C2 DOMAIN-CONTAINING PROTEIN 1-LIKE"/>
    <property type="match status" value="1"/>
</dbReference>
<name>A0A820LXV7_9BILA</name>
<dbReference type="GO" id="GO:0001227">
    <property type="term" value="F:DNA-binding transcription repressor activity, RNA polymerase II-specific"/>
    <property type="evidence" value="ECO:0007669"/>
    <property type="project" value="InterPro"/>
</dbReference>
<gene>
    <name evidence="1" type="ORF">FNK824_LOCUS42751</name>
</gene>